<gene>
    <name evidence="3" type="ORF">BOTBODRAFT_173854</name>
</gene>
<reference evidence="4" key="1">
    <citation type="journal article" date="2014" name="Proc. Natl. Acad. Sci. U.S.A.">
        <title>Extensive sampling of basidiomycete genomes demonstrates inadequacy of the white-rot/brown-rot paradigm for wood decay fungi.</title>
        <authorList>
            <person name="Riley R."/>
            <person name="Salamov A.A."/>
            <person name="Brown D.W."/>
            <person name="Nagy L.G."/>
            <person name="Floudas D."/>
            <person name="Held B.W."/>
            <person name="Levasseur A."/>
            <person name="Lombard V."/>
            <person name="Morin E."/>
            <person name="Otillar R."/>
            <person name="Lindquist E.A."/>
            <person name="Sun H."/>
            <person name="LaButti K.M."/>
            <person name="Schmutz J."/>
            <person name="Jabbour D."/>
            <person name="Luo H."/>
            <person name="Baker S.E."/>
            <person name="Pisabarro A.G."/>
            <person name="Walton J.D."/>
            <person name="Blanchette R.A."/>
            <person name="Henrissat B."/>
            <person name="Martin F."/>
            <person name="Cullen D."/>
            <person name="Hibbett D.S."/>
            <person name="Grigoriev I.V."/>
        </authorList>
    </citation>
    <scope>NUCLEOTIDE SEQUENCE [LARGE SCALE GENOMIC DNA]</scope>
    <source>
        <strain evidence="4">FD-172 SS1</strain>
    </source>
</reference>
<dbReference type="SUPFAM" id="SSF81383">
    <property type="entry name" value="F-box domain"/>
    <property type="match status" value="1"/>
</dbReference>
<evidence type="ECO:0000313" key="4">
    <source>
        <dbReference type="Proteomes" id="UP000027195"/>
    </source>
</evidence>
<feature type="compositionally biased region" description="Basic residues" evidence="1">
    <location>
        <begin position="52"/>
        <end position="63"/>
    </location>
</feature>
<dbReference type="Proteomes" id="UP000027195">
    <property type="component" value="Unassembled WGS sequence"/>
</dbReference>
<organism evidence="3 4">
    <name type="scientific">Botryobasidium botryosum (strain FD-172 SS1)</name>
    <dbReference type="NCBI Taxonomy" id="930990"/>
    <lineage>
        <taxon>Eukaryota</taxon>
        <taxon>Fungi</taxon>
        <taxon>Dikarya</taxon>
        <taxon>Basidiomycota</taxon>
        <taxon>Agaricomycotina</taxon>
        <taxon>Agaricomycetes</taxon>
        <taxon>Cantharellales</taxon>
        <taxon>Botryobasidiaceae</taxon>
        <taxon>Botryobasidium</taxon>
    </lineage>
</organism>
<dbReference type="CDD" id="cd09917">
    <property type="entry name" value="F-box_SF"/>
    <property type="match status" value="1"/>
</dbReference>
<dbReference type="InterPro" id="IPR036047">
    <property type="entry name" value="F-box-like_dom_sf"/>
</dbReference>
<accession>A0A067MKY5</accession>
<dbReference type="STRING" id="930990.A0A067MKY5"/>
<evidence type="ECO:0000256" key="1">
    <source>
        <dbReference type="SAM" id="MobiDB-lite"/>
    </source>
</evidence>
<feature type="domain" description="F-box" evidence="2">
    <location>
        <begin position="83"/>
        <end position="132"/>
    </location>
</feature>
<dbReference type="SMART" id="SM00256">
    <property type="entry name" value="FBOX"/>
    <property type="match status" value="1"/>
</dbReference>
<dbReference type="InParanoid" id="A0A067MKY5"/>
<protein>
    <recommendedName>
        <fullName evidence="2">F-box domain-containing protein</fullName>
    </recommendedName>
</protein>
<evidence type="ECO:0000313" key="3">
    <source>
        <dbReference type="EMBL" id="KDQ15360.1"/>
    </source>
</evidence>
<dbReference type="AlphaFoldDB" id="A0A067MKY5"/>
<dbReference type="InterPro" id="IPR001810">
    <property type="entry name" value="F-box_dom"/>
</dbReference>
<keyword evidence="4" id="KW-1185">Reference proteome</keyword>
<dbReference type="EMBL" id="KL198032">
    <property type="protein sequence ID" value="KDQ15360.1"/>
    <property type="molecule type" value="Genomic_DNA"/>
</dbReference>
<evidence type="ECO:0000259" key="2">
    <source>
        <dbReference type="PROSITE" id="PS50181"/>
    </source>
</evidence>
<dbReference type="Pfam" id="PF00646">
    <property type="entry name" value="F-box"/>
    <property type="match status" value="1"/>
</dbReference>
<dbReference type="OrthoDB" id="2322499at2759"/>
<proteinExistence type="predicted"/>
<sequence length="753" mass="83762">MAITRRQSRKLPPPPAVGADADSDSSLTELESADDIESEKAGDPDGGPSSRARGKPPAKRAKKGTGAAAKAPQRIVRKRTAKLSQLPSMPLDVLYEVFGHVGPADLLSLSRASKALRHILMSRKSIGLWKGAVKNAGAPECPADLSEPAWAHLIFGGSRCQSCGTKGVIKVDFYLKRRLCAWCKKRELINSVKFEKQCPDFDPTIMELVPYTITITGGWAHDYISESKSFLRDDIYEMSQMLGAYQSDVHMHKPGAEKALEDFKAARMERVAAIATSARELENWFDRADYERLNAARQAKQERKDAIIARFVELGYHHDDAKHAVDREEGRSDRPLTEKIWTRIRQQLEPVVEEFKAYRQVRERGHLIRARQASLRALYKDFKKTLLPSQWANLPSDTDFLQFAECHDLVNLETNDPLSESDLAGFMGKLPALTSSWIARRKNEISRNIPGSASNTGSAGPSSAIDVDGAVDLDLLEAATSVFVCGTEGCIVRALIFSHHGKEPLVGLNHALSHVCDRSRFNTFYYSGGQSQLMDLSYTSQVTFSDRGSAAMKSLLGTLGLDAKRATRADLDREDPRLVCMVCKPKPMSGGSGRPAWSWIECVSHFITEKSHELPRWQLLTPEQTQHAKQQEGLDQLLGSREIWTCNHCSTYFENLKTKLQVTDHVKQVHGIVSPSEGTDLFIGPKARCPAVQRTMVLMEVTPPRAPLPPKYSNYICKQCPASSTRRFGEQGIVAHLRDKHKVTEPGPEHFGR</sequence>
<name>A0A067MKY5_BOTB1</name>
<dbReference type="PROSITE" id="PS50181">
    <property type="entry name" value="FBOX"/>
    <property type="match status" value="1"/>
</dbReference>
<dbReference type="HOGENOM" id="CLU_010790_5_0_1"/>
<feature type="region of interest" description="Disordered" evidence="1">
    <location>
        <begin position="1"/>
        <end position="73"/>
    </location>
</feature>